<dbReference type="SMART" id="SM00062">
    <property type="entry name" value="PBPb"/>
    <property type="match status" value="1"/>
</dbReference>
<dbReference type="InterPro" id="IPR001638">
    <property type="entry name" value="Solute-binding_3/MltF_N"/>
</dbReference>
<dbReference type="PANTHER" id="PTHR35936:SF38">
    <property type="entry name" value="GLUTAMINE-BINDING PERIPLASMIC PROTEIN"/>
    <property type="match status" value="1"/>
</dbReference>
<keyword evidence="1 2" id="KW-0732">Signal</keyword>
<feature type="signal peptide" evidence="2">
    <location>
        <begin position="1"/>
        <end position="33"/>
    </location>
</feature>
<dbReference type="AlphaFoldDB" id="A0A1I0ICJ0"/>
<proteinExistence type="predicted"/>
<dbReference type="OrthoDB" id="115856at2"/>
<gene>
    <name evidence="4" type="ORF">SAMN04487771_10748</name>
</gene>
<evidence type="ECO:0000256" key="1">
    <source>
        <dbReference type="ARBA" id="ARBA00022729"/>
    </source>
</evidence>
<feature type="domain" description="Solute-binding protein family 3/N-terminal" evidence="3">
    <location>
        <begin position="110"/>
        <end position="340"/>
    </location>
</feature>
<dbReference type="STRING" id="1526.SAMN02910262_01760"/>
<dbReference type="SUPFAM" id="SSF53850">
    <property type="entry name" value="Periplasmic binding protein-like II"/>
    <property type="match status" value="1"/>
</dbReference>
<dbReference type="Proteomes" id="UP000199820">
    <property type="component" value="Unassembled WGS sequence"/>
</dbReference>
<dbReference type="eggNOG" id="COG0834">
    <property type="taxonomic scope" value="Bacteria"/>
</dbReference>
<evidence type="ECO:0000313" key="5">
    <source>
        <dbReference type="Proteomes" id="UP000199820"/>
    </source>
</evidence>
<reference evidence="4 5" key="1">
    <citation type="submission" date="2016-10" db="EMBL/GenBank/DDBJ databases">
        <authorList>
            <person name="de Groot N.N."/>
        </authorList>
    </citation>
    <scope>NUCLEOTIDE SEQUENCE [LARGE SCALE GENOMIC DNA]</scope>
    <source>
        <strain evidence="4 5">KH1P1</strain>
    </source>
</reference>
<keyword evidence="5" id="KW-1185">Reference proteome</keyword>
<sequence length="350" mass="37284">MRKNMKRETKRNMKKIIAFGAAAVMAAAFTACAPGSAATQTAKSGETTKAAEIAKAAETTKTAESSAASGSTAAAEEFKYAEIPAVSAEWKAKYDAISGGRLDEIRRKGVIQIASEPYFAPYEFIDSSKQGDEQYCGADVQFAKFIADRMGVKMEYVPLEFSAVLTSVVEGKTDLAISGLAYTPERAEACNMSDGYYTDPKEAGHGLLILEENKDKIKGLDDLADKTIVFQAGSLQEALVDASGVKVGNIKKVSSSNDAYMAVQEGKADAAAVYKASAKLYAEANPGLMLVEGFQFDVPKEMQGNHVGIMKDEEALTEFVNTCIAELDENGLMGKWVETASAQASSLGVD</sequence>
<name>A0A1I0ICJ0_9FIRM</name>
<dbReference type="PROSITE" id="PS51257">
    <property type="entry name" value="PROKAR_LIPOPROTEIN"/>
    <property type="match status" value="1"/>
</dbReference>
<dbReference type="Pfam" id="PF00497">
    <property type="entry name" value="SBP_bac_3"/>
    <property type="match status" value="1"/>
</dbReference>
<feature type="chain" id="PRO_5038609448" evidence="2">
    <location>
        <begin position="34"/>
        <end position="350"/>
    </location>
</feature>
<dbReference type="Gene3D" id="3.40.190.10">
    <property type="entry name" value="Periplasmic binding protein-like II"/>
    <property type="match status" value="2"/>
</dbReference>
<evidence type="ECO:0000259" key="3">
    <source>
        <dbReference type="SMART" id="SM00062"/>
    </source>
</evidence>
<dbReference type="PANTHER" id="PTHR35936">
    <property type="entry name" value="MEMBRANE-BOUND LYTIC MUREIN TRANSGLYCOSYLASE F"/>
    <property type="match status" value="1"/>
</dbReference>
<dbReference type="EMBL" id="FOIL01000074">
    <property type="protein sequence ID" value="SET93637.1"/>
    <property type="molecule type" value="Genomic_DNA"/>
</dbReference>
<protein>
    <submittedName>
        <fullName evidence="4">Polar amino acid transport system substrate-binding protein</fullName>
    </submittedName>
</protein>
<evidence type="ECO:0000313" key="4">
    <source>
        <dbReference type="EMBL" id="SET93637.1"/>
    </source>
</evidence>
<evidence type="ECO:0000256" key="2">
    <source>
        <dbReference type="SAM" id="SignalP"/>
    </source>
</evidence>
<organism evidence="4 5">
    <name type="scientific">[Clostridium] aminophilum</name>
    <dbReference type="NCBI Taxonomy" id="1526"/>
    <lineage>
        <taxon>Bacteria</taxon>
        <taxon>Bacillati</taxon>
        <taxon>Bacillota</taxon>
        <taxon>Clostridia</taxon>
        <taxon>Lachnospirales</taxon>
        <taxon>Lachnospiraceae</taxon>
    </lineage>
</organism>
<accession>A0A1I0ICJ0</accession>